<evidence type="ECO:0000256" key="5">
    <source>
        <dbReference type="ARBA" id="ARBA00022692"/>
    </source>
</evidence>
<comment type="subcellular location">
    <subcellularLocation>
        <location evidence="1">Cell membrane</location>
        <topology evidence="1">Multi-pass membrane protein</topology>
    </subcellularLocation>
</comment>
<keyword evidence="4" id="KW-0808">Transferase</keyword>
<feature type="domain" description="Glycosyltransferase RgtA/B/C/D-like" evidence="9">
    <location>
        <begin position="48"/>
        <end position="194"/>
    </location>
</feature>
<dbReference type="Proteomes" id="UP000265768">
    <property type="component" value="Unassembled WGS sequence"/>
</dbReference>
<feature type="transmembrane region" description="Helical" evidence="8">
    <location>
        <begin position="142"/>
        <end position="166"/>
    </location>
</feature>
<name>A0A3A4AQJ7_9ACTN</name>
<reference evidence="10 11" key="1">
    <citation type="submission" date="2018-09" db="EMBL/GenBank/DDBJ databases">
        <title>YIM 75507 draft genome.</title>
        <authorList>
            <person name="Tang S."/>
            <person name="Feng Y."/>
        </authorList>
    </citation>
    <scope>NUCLEOTIDE SEQUENCE [LARGE SCALE GENOMIC DNA]</scope>
    <source>
        <strain evidence="10 11">YIM 75507</strain>
    </source>
</reference>
<feature type="transmembrane region" description="Helical" evidence="8">
    <location>
        <begin position="231"/>
        <end position="251"/>
    </location>
</feature>
<keyword evidence="3" id="KW-0328">Glycosyltransferase</keyword>
<dbReference type="Pfam" id="PF13231">
    <property type="entry name" value="PMT_2"/>
    <property type="match status" value="1"/>
</dbReference>
<evidence type="ECO:0000256" key="1">
    <source>
        <dbReference type="ARBA" id="ARBA00004651"/>
    </source>
</evidence>
<dbReference type="GO" id="GO:0005886">
    <property type="term" value="C:plasma membrane"/>
    <property type="evidence" value="ECO:0007669"/>
    <property type="project" value="UniProtKB-SubCell"/>
</dbReference>
<accession>A0A3A4AQJ7</accession>
<dbReference type="GO" id="GO:0010041">
    <property type="term" value="P:response to iron(III) ion"/>
    <property type="evidence" value="ECO:0007669"/>
    <property type="project" value="TreeGrafter"/>
</dbReference>
<evidence type="ECO:0000256" key="4">
    <source>
        <dbReference type="ARBA" id="ARBA00022679"/>
    </source>
</evidence>
<dbReference type="PANTHER" id="PTHR33908">
    <property type="entry name" value="MANNOSYLTRANSFERASE YKCB-RELATED"/>
    <property type="match status" value="1"/>
</dbReference>
<dbReference type="GO" id="GO:0016763">
    <property type="term" value="F:pentosyltransferase activity"/>
    <property type="evidence" value="ECO:0007669"/>
    <property type="project" value="TreeGrafter"/>
</dbReference>
<organism evidence="10 11">
    <name type="scientific">Bailinhaonella thermotolerans</name>
    <dbReference type="NCBI Taxonomy" id="1070861"/>
    <lineage>
        <taxon>Bacteria</taxon>
        <taxon>Bacillati</taxon>
        <taxon>Actinomycetota</taxon>
        <taxon>Actinomycetes</taxon>
        <taxon>Streptosporangiales</taxon>
        <taxon>Streptosporangiaceae</taxon>
        <taxon>Bailinhaonella</taxon>
    </lineage>
</organism>
<feature type="transmembrane region" description="Helical" evidence="8">
    <location>
        <begin position="263"/>
        <end position="287"/>
    </location>
</feature>
<keyword evidence="5 8" id="KW-0812">Transmembrane</keyword>
<dbReference type="InterPro" id="IPR050297">
    <property type="entry name" value="LipidA_mod_glycosyltrf_83"/>
</dbReference>
<comment type="caution">
    <text evidence="10">The sequence shown here is derived from an EMBL/GenBank/DDBJ whole genome shotgun (WGS) entry which is preliminary data.</text>
</comment>
<evidence type="ECO:0000256" key="2">
    <source>
        <dbReference type="ARBA" id="ARBA00022475"/>
    </source>
</evidence>
<dbReference type="AlphaFoldDB" id="A0A3A4AQJ7"/>
<keyword evidence="11" id="KW-1185">Reference proteome</keyword>
<feature type="transmembrane region" description="Helical" evidence="8">
    <location>
        <begin position="178"/>
        <end position="197"/>
    </location>
</feature>
<feature type="transmembrane region" description="Helical" evidence="8">
    <location>
        <begin position="293"/>
        <end position="310"/>
    </location>
</feature>
<evidence type="ECO:0000313" key="10">
    <source>
        <dbReference type="EMBL" id="RJL31996.1"/>
    </source>
</evidence>
<keyword evidence="2" id="KW-1003">Cell membrane</keyword>
<proteinExistence type="predicted"/>
<sequence>MAGFLVAMAWSWRPSMWNDELATVSAITRPWGRFAELLEHRDAVVAPYYLLMRVWVLAGDSDLWLRTPSALGVAAAAGLLADLGRRLWSPRAGALAAGILLALPSVSRFGQELRPYTIALATAVFSAWALHRALERRGWPVYALSVLLLPLGHLFTALALPAHLAVVAARDRRALPRFLAALVPGVALLALVAVLSAPQRAQVAWLGAPKPQDIVFVRATANAWALTLEPWHWAVAALGWAVALIGLASAVPLWRSGAGGGRAWVGGLLLWGLLPMPVLVVTSLLVAPVYTSRYVLFAAPAFALLAGAGLARVRLPLALAALAVMIGAGLPQQVLLRSHDGHGQPYAHAAGIVSEGMRAGDAIVYAAPFARDGFQRYGSRLPDDVLMVTPASRTGGFGTVERRDVRKALDGHDRVWVVRPATPRLMKPGTDLPSRRGLAPGHVPVIMSIHEAGFRPQRSWHYRGLTLALLTR</sequence>
<evidence type="ECO:0000313" key="11">
    <source>
        <dbReference type="Proteomes" id="UP000265768"/>
    </source>
</evidence>
<evidence type="ECO:0000256" key="8">
    <source>
        <dbReference type="SAM" id="Phobius"/>
    </source>
</evidence>
<dbReference type="InterPro" id="IPR038731">
    <property type="entry name" value="RgtA/B/C-like"/>
</dbReference>
<dbReference type="PANTHER" id="PTHR33908:SF3">
    <property type="entry name" value="UNDECAPRENYL PHOSPHATE-ALPHA-4-AMINO-4-DEOXY-L-ARABINOSE ARABINOSYL TRANSFERASE"/>
    <property type="match status" value="1"/>
</dbReference>
<dbReference type="EMBL" id="QZEY01000005">
    <property type="protein sequence ID" value="RJL31996.1"/>
    <property type="molecule type" value="Genomic_DNA"/>
</dbReference>
<evidence type="ECO:0000256" key="3">
    <source>
        <dbReference type="ARBA" id="ARBA00022676"/>
    </source>
</evidence>
<evidence type="ECO:0000256" key="7">
    <source>
        <dbReference type="ARBA" id="ARBA00023136"/>
    </source>
</evidence>
<evidence type="ECO:0000259" key="9">
    <source>
        <dbReference type="Pfam" id="PF13231"/>
    </source>
</evidence>
<gene>
    <name evidence="10" type="ORF">D5H75_16285</name>
</gene>
<keyword evidence="6 8" id="KW-1133">Transmembrane helix</keyword>
<dbReference type="GO" id="GO:0009103">
    <property type="term" value="P:lipopolysaccharide biosynthetic process"/>
    <property type="evidence" value="ECO:0007669"/>
    <property type="project" value="UniProtKB-ARBA"/>
</dbReference>
<protein>
    <recommendedName>
        <fullName evidence="9">Glycosyltransferase RgtA/B/C/D-like domain-containing protein</fullName>
    </recommendedName>
</protein>
<evidence type="ECO:0000256" key="6">
    <source>
        <dbReference type="ARBA" id="ARBA00022989"/>
    </source>
</evidence>
<keyword evidence="7 8" id="KW-0472">Membrane</keyword>